<name>A0A9Y2IKK9_9PSEU</name>
<dbReference type="Gene3D" id="3.40.30.120">
    <property type="match status" value="1"/>
</dbReference>
<organism evidence="1 2">
    <name type="scientific">Amycolatopsis carbonis</name>
    <dbReference type="NCBI Taxonomy" id="715471"/>
    <lineage>
        <taxon>Bacteria</taxon>
        <taxon>Bacillati</taxon>
        <taxon>Actinomycetota</taxon>
        <taxon>Actinomycetes</taxon>
        <taxon>Pseudonocardiales</taxon>
        <taxon>Pseudonocardiaceae</taxon>
        <taxon>Amycolatopsis</taxon>
    </lineage>
</organism>
<gene>
    <name evidence="1" type="ORF">QRX50_15555</name>
</gene>
<dbReference type="Proteomes" id="UP001236014">
    <property type="component" value="Chromosome"/>
</dbReference>
<dbReference type="AlphaFoldDB" id="A0A9Y2IKK9"/>
<dbReference type="KEGG" id="acab:QRX50_15555"/>
<accession>A0A9Y2IKK9</accession>
<reference evidence="1 2" key="1">
    <citation type="submission" date="2023-06" db="EMBL/GenBank/DDBJ databases">
        <authorList>
            <person name="Oyuntsetseg B."/>
            <person name="Kim S.B."/>
        </authorList>
    </citation>
    <scope>NUCLEOTIDE SEQUENCE [LARGE SCALE GENOMIC DNA]</scope>
    <source>
        <strain evidence="1 2">2-15</strain>
    </source>
</reference>
<proteinExistence type="predicted"/>
<protein>
    <submittedName>
        <fullName evidence="1">Uncharacterized protein</fullName>
    </submittedName>
</protein>
<dbReference type="RefSeq" id="WP_285972647.1">
    <property type="nucleotide sequence ID" value="NZ_CP127294.1"/>
</dbReference>
<evidence type="ECO:0000313" key="2">
    <source>
        <dbReference type="Proteomes" id="UP001236014"/>
    </source>
</evidence>
<dbReference type="Pfam" id="PF21274">
    <property type="entry name" value="Rng_hyd_C"/>
    <property type="match status" value="1"/>
</dbReference>
<keyword evidence="2" id="KW-1185">Reference proteome</keyword>
<evidence type="ECO:0000313" key="1">
    <source>
        <dbReference type="EMBL" id="WIX82070.1"/>
    </source>
</evidence>
<sequence>MPSPSVARVAAPWSTRVTTVPDASATPTGLLLRPDGVVAWATDVPDPVGLAPVLHDWAGAPSPEHAPVG</sequence>
<dbReference type="EMBL" id="CP127294">
    <property type="protein sequence ID" value="WIX82070.1"/>
    <property type="molecule type" value="Genomic_DNA"/>
</dbReference>